<dbReference type="SUPFAM" id="SSF48371">
    <property type="entry name" value="ARM repeat"/>
    <property type="match status" value="1"/>
</dbReference>
<evidence type="ECO:0000313" key="4">
    <source>
        <dbReference type="Proteomes" id="UP000244005"/>
    </source>
</evidence>
<dbReference type="Gramene" id="Mp1g19470.2">
    <property type="protein sequence ID" value="Mp1g19470.2.cds"/>
    <property type="gene ID" value="Mp1g19470"/>
</dbReference>
<proteinExistence type="predicted"/>
<reference evidence="4" key="1">
    <citation type="journal article" date="2017" name="Cell">
        <title>Insights into land plant evolution garnered from the Marchantia polymorpha genome.</title>
        <authorList>
            <person name="Bowman J.L."/>
            <person name="Kohchi T."/>
            <person name="Yamato K.T."/>
            <person name="Jenkins J."/>
            <person name="Shu S."/>
            <person name="Ishizaki K."/>
            <person name="Yamaoka S."/>
            <person name="Nishihama R."/>
            <person name="Nakamura Y."/>
            <person name="Berger F."/>
            <person name="Adam C."/>
            <person name="Aki S.S."/>
            <person name="Althoff F."/>
            <person name="Araki T."/>
            <person name="Arteaga-Vazquez M.A."/>
            <person name="Balasubrmanian S."/>
            <person name="Barry K."/>
            <person name="Bauer D."/>
            <person name="Boehm C.R."/>
            <person name="Briginshaw L."/>
            <person name="Caballero-Perez J."/>
            <person name="Catarino B."/>
            <person name="Chen F."/>
            <person name="Chiyoda S."/>
            <person name="Chovatia M."/>
            <person name="Davies K.M."/>
            <person name="Delmans M."/>
            <person name="Demura T."/>
            <person name="Dierschke T."/>
            <person name="Dolan L."/>
            <person name="Dorantes-Acosta A.E."/>
            <person name="Eklund D.M."/>
            <person name="Florent S.N."/>
            <person name="Flores-Sandoval E."/>
            <person name="Fujiyama A."/>
            <person name="Fukuzawa H."/>
            <person name="Galik B."/>
            <person name="Grimanelli D."/>
            <person name="Grimwood J."/>
            <person name="Grossniklaus U."/>
            <person name="Hamada T."/>
            <person name="Haseloff J."/>
            <person name="Hetherington A.J."/>
            <person name="Higo A."/>
            <person name="Hirakawa Y."/>
            <person name="Hundley H.N."/>
            <person name="Ikeda Y."/>
            <person name="Inoue K."/>
            <person name="Inoue S.I."/>
            <person name="Ishida S."/>
            <person name="Jia Q."/>
            <person name="Kakita M."/>
            <person name="Kanazawa T."/>
            <person name="Kawai Y."/>
            <person name="Kawashima T."/>
            <person name="Kennedy M."/>
            <person name="Kinose K."/>
            <person name="Kinoshita T."/>
            <person name="Kohara Y."/>
            <person name="Koide E."/>
            <person name="Komatsu K."/>
            <person name="Kopischke S."/>
            <person name="Kubo M."/>
            <person name="Kyozuka J."/>
            <person name="Lagercrantz U."/>
            <person name="Lin S.S."/>
            <person name="Lindquist E."/>
            <person name="Lipzen A.M."/>
            <person name="Lu C.W."/>
            <person name="De Luna E."/>
            <person name="Martienssen R.A."/>
            <person name="Minamino N."/>
            <person name="Mizutani M."/>
            <person name="Mizutani M."/>
            <person name="Mochizuki N."/>
            <person name="Monte I."/>
            <person name="Mosher R."/>
            <person name="Nagasaki H."/>
            <person name="Nakagami H."/>
            <person name="Naramoto S."/>
            <person name="Nishitani K."/>
            <person name="Ohtani M."/>
            <person name="Okamoto T."/>
            <person name="Okumura M."/>
            <person name="Phillips J."/>
            <person name="Pollak B."/>
            <person name="Reinders A."/>
            <person name="Rovekamp M."/>
            <person name="Sano R."/>
            <person name="Sawa S."/>
            <person name="Schmid M.W."/>
            <person name="Shirakawa M."/>
            <person name="Solano R."/>
            <person name="Spunde A."/>
            <person name="Suetsugu N."/>
            <person name="Sugano S."/>
            <person name="Sugiyama A."/>
            <person name="Sun R."/>
            <person name="Suzuki Y."/>
            <person name="Takenaka M."/>
            <person name="Takezawa D."/>
            <person name="Tomogane H."/>
            <person name="Tsuzuki M."/>
            <person name="Ueda T."/>
            <person name="Umeda M."/>
            <person name="Ward J.M."/>
            <person name="Watanabe Y."/>
            <person name="Yazaki K."/>
            <person name="Yokoyama R."/>
            <person name="Yoshitake Y."/>
            <person name="Yotsui I."/>
            <person name="Zachgo S."/>
            <person name="Schmutz J."/>
        </authorList>
    </citation>
    <scope>NUCLEOTIDE SEQUENCE [LARGE SCALE GENOMIC DNA]</scope>
    <source>
        <strain evidence="4">Tak-1</strain>
    </source>
</reference>
<dbReference type="InterPro" id="IPR011989">
    <property type="entry name" value="ARM-like"/>
</dbReference>
<dbReference type="OrthoDB" id="611190at2759"/>
<protein>
    <recommendedName>
        <fullName evidence="2">TORTIFOLIA1/SINE1-2 N-terminal domain-containing protein</fullName>
    </recommendedName>
</protein>
<feature type="compositionally biased region" description="Low complexity" evidence="1">
    <location>
        <begin position="520"/>
        <end position="537"/>
    </location>
</feature>
<dbReference type="PANTHER" id="PTHR31355:SF4">
    <property type="entry name" value="TOG DOMAIN-CONTAINING PROTEIN"/>
    <property type="match status" value="1"/>
</dbReference>
<organism evidence="3 4">
    <name type="scientific">Marchantia polymorpha</name>
    <name type="common">Common liverwort</name>
    <name type="synonym">Marchantia aquatica</name>
    <dbReference type="NCBI Taxonomy" id="3197"/>
    <lineage>
        <taxon>Eukaryota</taxon>
        <taxon>Viridiplantae</taxon>
        <taxon>Streptophyta</taxon>
        <taxon>Embryophyta</taxon>
        <taxon>Marchantiophyta</taxon>
        <taxon>Marchantiopsida</taxon>
        <taxon>Marchantiidae</taxon>
        <taxon>Marchantiales</taxon>
        <taxon>Marchantiaceae</taxon>
        <taxon>Marchantia</taxon>
    </lineage>
</organism>
<evidence type="ECO:0000259" key="2">
    <source>
        <dbReference type="Pfam" id="PF24714"/>
    </source>
</evidence>
<gene>
    <name evidence="3" type="ORF">MARPO_0001s0286</name>
</gene>
<feature type="region of interest" description="Disordered" evidence="1">
    <location>
        <begin position="368"/>
        <end position="400"/>
    </location>
</feature>
<evidence type="ECO:0000256" key="1">
    <source>
        <dbReference type="SAM" id="MobiDB-lite"/>
    </source>
</evidence>
<feature type="region of interest" description="Disordered" evidence="1">
    <location>
        <begin position="557"/>
        <end position="587"/>
    </location>
</feature>
<dbReference type="InterPro" id="IPR033337">
    <property type="entry name" value="TORTIFOLIA1/SINE1-2"/>
</dbReference>
<feature type="compositionally biased region" description="Low complexity" evidence="1">
    <location>
        <begin position="371"/>
        <end position="388"/>
    </location>
</feature>
<dbReference type="InterPro" id="IPR016024">
    <property type="entry name" value="ARM-type_fold"/>
</dbReference>
<dbReference type="GO" id="GO:0005874">
    <property type="term" value="C:microtubule"/>
    <property type="evidence" value="ECO:0007669"/>
    <property type="project" value="InterPro"/>
</dbReference>
<dbReference type="GO" id="GO:0008017">
    <property type="term" value="F:microtubule binding"/>
    <property type="evidence" value="ECO:0007669"/>
    <property type="project" value="InterPro"/>
</dbReference>
<sequence length="777" mass="83829">MKEKDVEISASPRYMSPIVKQDLARLDKDTESRRSAMDSLKHFVENLDPASMPRFLAQVSEIRDQGASKTYAISLYEEVARVHGKLIIPHIPRVMATVTRSLSSSGSSPQLHQACAKVVSAVARYSIDDTSLLQADEILREVCDPLLEELAGKIEPVAAGAAVCLQALVECGKWGNASDEVVNEACLRTTVAMGEKSTRTVAHMQLTCALATANPTIMSAYGVPLLRAGVEILTHIPASASAPASWQQRACAARLLQVVLPIVDRATLSSELGPTIKALDSCKHDRMPHVRTAVSEALKTAKLLLVEDKFRRNGDDVSPVVMSKSRQGRSYNPIEESVLATSREQEGDLLTHDEEVFSNGGTTVDIEAESDTSSSRDSIHSVSSRISTQTEQSTISQVKTGRESLGSYSISGSARSRSVLSGPTMKNVFELKRPVNTSATRSSEQPLRTAADEDVIRPADDIPGSDCKETMDALCNLRGHYNSMAHLRSMEEPYSPQKQKALITAEDFLPYSTPRRLVRSLQSTLSSPDSGSGSVGDLDSKSTGEVVDMADMDLETSSEAGWSVRDNPIASDDSFKTDSDEEDSGRNVCKKMTADLSSDTSASPSDDNHVSDACERLTDSVLGLASELTSVNKSSSIKDGRVIKPEEDVEIIKRTQQDGISNSYSQSRGGLRSLLVEDSAYDCSCSGKDHETKQLSGVEAICKDGHDILSPGLFGEKLSGVISGRVGIFISKSWRSVRSYAEVFLGGSLLVVLALPFAMAMSKLFLSRPELPGLVPT</sequence>
<feature type="compositionally biased region" description="Polar residues" evidence="1">
    <location>
        <begin position="389"/>
        <end position="399"/>
    </location>
</feature>
<feature type="region of interest" description="Disordered" evidence="1">
    <location>
        <begin position="520"/>
        <end position="541"/>
    </location>
</feature>
<name>A0A2R6XVX5_MARPO</name>
<feature type="domain" description="TORTIFOLIA1/SINE1-2 N-terminal" evidence="2">
    <location>
        <begin position="27"/>
        <end position="301"/>
    </location>
</feature>
<evidence type="ECO:0000313" key="3">
    <source>
        <dbReference type="EMBL" id="PTQ50265.1"/>
    </source>
</evidence>
<keyword evidence="4" id="KW-1185">Reference proteome</keyword>
<dbReference type="PANTHER" id="PTHR31355">
    <property type="entry name" value="MICROTUBULE-ASSOCIATED PROTEIN TORTIFOLIA1"/>
    <property type="match status" value="1"/>
</dbReference>
<dbReference type="InterPro" id="IPR057600">
    <property type="entry name" value="TORTIFOLIA1/SINE1-2_N"/>
</dbReference>
<dbReference type="Proteomes" id="UP000244005">
    <property type="component" value="Unassembled WGS sequence"/>
</dbReference>
<dbReference type="EMBL" id="KZ772673">
    <property type="protein sequence ID" value="PTQ50265.1"/>
    <property type="molecule type" value="Genomic_DNA"/>
</dbReference>
<dbReference type="Gene3D" id="1.25.10.10">
    <property type="entry name" value="Leucine-rich Repeat Variant"/>
    <property type="match status" value="1"/>
</dbReference>
<dbReference type="Pfam" id="PF24714">
    <property type="entry name" value="TOR1L1_N"/>
    <property type="match status" value="1"/>
</dbReference>
<dbReference type="AlphaFoldDB" id="A0A2R6XVX5"/>
<accession>A0A2R6XVX5</accession>